<feature type="transmembrane region" description="Helical" evidence="1">
    <location>
        <begin position="32"/>
        <end position="51"/>
    </location>
</feature>
<organism evidence="3 4">
    <name type="scientific">Nocardioides marmorisolisilvae</name>
    <dbReference type="NCBI Taxonomy" id="1542737"/>
    <lineage>
        <taxon>Bacteria</taxon>
        <taxon>Bacillati</taxon>
        <taxon>Actinomycetota</taxon>
        <taxon>Actinomycetes</taxon>
        <taxon>Propionibacteriales</taxon>
        <taxon>Nocardioidaceae</taxon>
        <taxon>Nocardioides</taxon>
    </lineage>
</organism>
<dbReference type="Proteomes" id="UP000277094">
    <property type="component" value="Unassembled WGS sequence"/>
</dbReference>
<comment type="caution">
    <text evidence="3">The sequence shown here is derived from an EMBL/GenBank/DDBJ whole genome shotgun (WGS) entry which is preliminary data.</text>
</comment>
<evidence type="ECO:0000256" key="1">
    <source>
        <dbReference type="SAM" id="Phobius"/>
    </source>
</evidence>
<name>A0A3N0DXR9_9ACTN</name>
<keyword evidence="1" id="KW-1133">Transmembrane helix</keyword>
<sequence length="135" mass="14735">MMGGVLGAMLLAMVTTVWFALGAEIRGKFTVFQEGTLVFLGLIALGVWFALMRCRVSADEHGIVVVNGYRRREYAWSQLVAVNLRRGAPWAGIDLSDGTSISALAIQGSDGDRAKQAVVNLRRLIAENTKIERPE</sequence>
<keyword evidence="4" id="KW-1185">Reference proteome</keyword>
<evidence type="ECO:0000313" key="4">
    <source>
        <dbReference type="Proteomes" id="UP000277094"/>
    </source>
</evidence>
<dbReference type="AlphaFoldDB" id="A0A3N0DXR9"/>
<keyword evidence="1" id="KW-0472">Membrane</keyword>
<proteinExistence type="predicted"/>
<evidence type="ECO:0000313" key="3">
    <source>
        <dbReference type="EMBL" id="RNL80399.1"/>
    </source>
</evidence>
<dbReference type="Pfam" id="PF10756">
    <property type="entry name" value="bPH_6"/>
    <property type="match status" value="1"/>
</dbReference>
<reference evidence="3 4" key="1">
    <citation type="submission" date="2018-11" db="EMBL/GenBank/DDBJ databases">
        <authorList>
            <person name="Li F."/>
        </authorList>
    </citation>
    <scope>NUCLEOTIDE SEQUENCE [LARGE SCALE GENOMIC DNA]</scope>
    <source>
        <strain evidence="3 4">KIS18-7</strain>
    </source>
</reference>
<dbReference type="InterPro" id="IPR019692">
    <property type="entry name" value="CFP-6_PH"/>
</dbReference>
<dbReference type="EMBL" id="RJSG01000002">
    <property type="protein sequence ID" value="RNL80399.1"/>
    <property type="molecule type" value="Genomic_DNA"/>
</dbReference>
<gene>
    <name evidence="3" type="ORF">EFL95_09540</name>
</gene>
<accession>A0A3N0DXR9</accession>
<dbReference type="OrthoDB" id="3824918at2"/>
<protein>
    <submittedName>
        <fullName evidence="3">PH domain-containing protein</fullName>
    </submittedName>
</protein>
<feature type="domain" description="Low molecular weight protein antigen 6 PH" evidence="2">
    <location>
        <begin position="53"/>
        <end position="123"/>
    </location>
</feature>
<keyword evidence="1" id="KW-0812">Transmembrane</keyword>
<evidence type="ECO:0000259" key="2">
    <source>
        <dbReference type="Pfam" id="PF10756"/>
    </source>
</evidence>